<evidence type="ECO:0000256" key="3">
    <source>
        <dbReference type="PIRSR" id="PIRSR634611-1"/>
    </source>
</evidence>
<dbReference type="PANTHER" id="PTHR13794">
    <property type="entry name" value="ENOLASE SUPERFAMILY, MANDELATE RACEMASE"/>
    <property type="match status" value="1"/>
</dbReference>
<gene>
    <name evidence="6" type="ORF">CAL20_19720</name>
</gene>
<dbReference type="SFLD" id="SFLDF00118">
    <property type="entry name" value="D-tartrate_dehydratase"/>
    <property type="match status" value="1"/>
</dbReference>
<dbReference type="GO" id="GO:0047808">
    <property type="term" value="F:D(-)-tartrate dehydratase activity"/>
    <property type="evidence" value="ECO:0007669"/>
    <property type="project" value="InterPro"/>
</dbReference>
<evidence type="ECO:0000256" key="4">
    <source>
        <dbReference type="PIRSR" id="PIRSR634611-3"/>
    </source>
</evidence>
<dbReference type="Gene3D" id="3.20.20.120">
    <property type="entry name" value="Enolase-like C-terminal domain"/>
    <property type="match status" value="1"/>
</dbReference>
<feature type="active site" description="acceptor" evidence="3">
    <location>
        <position position="183"/>
    </location>
</feature>
<feature type="binding site" evidence="4">
    <location>
        <position position="264"/>
    </location>
    <ligand>
        <name>Mg(2+)</name>
        <dbReference type="ChEBI" id="CHEBI:18420"/>
    </ligand>
</feature>
<dbReference type="PANTHER" id="PTHR13794:SF58">
    <property type="entry name" value="MITOCHONDRIAL ENOLASE SUPERFAMILY MEMBER 1"/>
    <property type="match status" value="1"/>
</dbReference>
<organism evidence="6 7">
    <name type="scientific">Bordetella genomosp. 4</name>
    <dbReference type="NCBI Taxonomy" id="463044"/>
    <lineage>
        <taxon>Bacteria</taxon>
        <taxon>Pseudomonadati</taxon>
        <taxon>Pseudomonadota</taxon>
        <taxon>Betaproteobacteria</taxon>
        <taxon>Burkholderiales</taxon>
        <taxon>Alcaligenaceae</taxon>
        <taxon>Bordetella</taxon>
    </lineage>
</organism>
<dbReference type="InterPro" id="IPR036849">
    <property type="entry name" value="Enolase-like_C_sf"/>
</dbReference>
<keyword evidence="1 4" id="KW-0479">Metal-binding</keyword>
<dbReference type="GO" id="GO:0016052">
    <property type="term" value="P:carbohydrate catabolic process"/>
    <property type="evidence" value="ECO:0007669"/>
    <property type="project" value="TreeGrafter"/>
</dbReference>
<dbReference type="InterPro" id="IPR034611">
    <property type="entry name" value="D-tartrate_dehydratase"/>
</dbReference>
<dbReference type="Pfam" id="PF13378">
    <property type="entry name" value="MR_MLE_C"/>
    <property type="match status" value="1"/>
</dbReference>
<feature type="binding site" evidence="4">
    <location>
        <position position="238"/>
    </location>
    <ligand>
        <name>Mg(2+)</name>
        <dbReference type="ChEBI" id="CHEBI:18420"/>
    </ligand>
</feature>
<comment type="cofactor">
    <cofactor evidence="4">
        <name>Mg(2+)</name>
        <dbReference type="ChEBI" id="CHEBI:18420"/>
    </cofactor>
    <text evidence="4">Binds 1 Mg(2+) ion per subunit.</text>
</comment>
<evidence type="ECO:0000313" key="6">
    <source>
        <dbReference type="EMBL" id="OZI52894.1"/>
    </source>
</evidence>
<dbReference type="InterPro" id="IPR013342">
    <property type="entry name" value="Mandelate_racemase_C"/>
</dbReference>
<protein>
    <submittedName>
        <fullName evidence="6">Mandelate racemase</fullName>
    </submittedName>
</protein>
<dbReference type="Proteomes" id="UP000216885">
    <property type="component" value="Unassembled WGS sequence"/>
</dbReference>
<dbReference type="SFLD" id="SFLDG00179">
    <property type="entry name" value="mandelate_racemase"/>
    <property type="match status" value="1"/>
</dbReference>
<dbReference type="SUPFAM" id="SSF54826">
    <property type="entry name" value="Enolase N-terminal domain-like"/>
    <property type="match status" value="1"/>
</dbReference>
<dbReference type="InterPro" id="IPR029065">
    <property type="entry name" value="Enolase_C-like"/>
</dbReference>
<dbReference type="GO" id="GO:0000287">
    <property type="term" value="F:magnesium ion binding"/>
    <property type="evidence" value="ECO:0007669"/>
    <property type="project" value="TreeGrafter"/>
</dbReference>
<dbReference type="InterPro" id="IPR046945">
    <property type="entry name" value="RHMD-like"/>
</dbReference>
<keyword evidence="2 4" id="KW-0460">Magnesium</keyword>
<keyword evidence="7" id="KW-1185">Reference proteome</keyword>
<sequence length="388" mass="42283">MKITRIIEAPIALRSNISNAYVNFSQHTVSLLAVVTDKMLHGKPLVGLSFNSIGRYAQSDIINKRMAPRLLQASADDLLTECGSRISPEKVLACALKNEKPGGHGDRAMAASALEMAIWDLNAKLNDEPVSATIARHFDRPGRDEQVAVYAAGGYYYDGEASTKLIDELKHYQQMGFTRYKIKIGGADLASDLKRIDAALTVAGAASNLAVDANGRFDLQTALEYGRALEPYGLMWFEEAGDPLDLELNAALSHIYSGALATGENLFSHQDVKNLALFGGCRRGKDVFQMDPGLSYGMTEYNRMLGVLEGRGFNRRQCYPHSGQLLGLHAVSGFGLGGSEAYPGIFQPLGGFCDDSRFADGFVRVPDHPGFGFEYKNALLQEFQQLLA</sequence>
<proteinExistence type="predicted"/>
<dbReference type="SUPFAM" id="SSF51604">
    <property type="entry name" value="Enolase C-terminal domain-like"/>
    <property type="match status" value="1"/>
</dbReference>
<dbReference type="RefSeq" id="WP_094838738.1">
    <property type="nucleotide sequence ID" value="NZ_NEVQ01000020.1"/>
</dbReference>
<reference evidence="6 7" key="1">
    <citation type="submission" date="2017-05" db="EMBL/GenBank/DDBJ databases">
        <title>Complete and WGS of Bordetella genogroups.</title>
        <authorList>
            <person name="Spilker T."/>
            <person name="LiPuma J."/>
        </authorList>
    </citation>
    <scope>NUCLEOTIDE SEQUENCE [LARGE SCALE GENOMIC DNA]</scope>
    <source>
        <strain evidence="6 7">AU9919</strain>
    </source>
</reference>
<feature type="active site" description="Proton donor/acceptor" evidence="3">
    <location>
        <position position="321"/>
    </location>
</feature>
<comment type="caution">
    <text evidence="6">The sequence shown here is derived from an EMBL/GenBank/DDBJ whole genome shotgun (WGS) entry which is preliminary data.</text>
</comment>
<evidence type="ECO:0000313" key="7">
    <source>
        <dbReference type="Proteomes" id="UP000216885"/>
    </source>
</evidence>
<evidence type="ECO:0000256" key="2">
    <source>
        <dbReference type="ARBA" id="ARBA00022842"/>
    </source>
</evidence>
<dbReference type="SMART" id="SM00922">
    <property type="entry name" value="MR_MLE"/>
    <property type="match status" value="1"/>
</dbReference>
<accession>A0A261TT98</accession>
<dbReference type="Gene3D" id="3.30.390.10">
    <property type="entry name" value="Enolase-like, N-terminal domain"/>
    <property type="match status" value="1"/>
</dbReference>
<evidence type="ECO:0000256" key="1">
    <source>
        <dbReference type="ARBA" id="ARBA00022723"/>
    </source>
</evidence>
<dbReference type="EMBL" id="NEVQ01000020">
    <property type="protein sequence ID" value="OZI52894.1"/>
    <property type="molecule type" value="Genomic_DNA"/>
</dbReference>
<dbReference type="InterPro" id="IPR029017">
    <property type="entry name" value="Enolase-like_N"/>
</dbReference>
<dbReference type="AlphaFoldDB" id="A0A261TT98"/>
<evidence type="ECO:0000259" key="5">
    <source>
        <dbReference type="SMART" id="SM00922"/>
    </source>
</evidence>
<name>A0A261TT98_9BORD</name>
<feature type="domain" description="Mandelate racemase/muconate lactonizing enzyme C-terminal" evidence="5">
    <location>
        <begin position="162"/>
        <end position="259"/>
    </location>
</feature>
<feature type="binding site" evidence="4">
    <location>
        <position position="212"/>
    </location>
    <ligand>
        <name>Mg(2+)</name>
        <dbReference type="ChEBI" id="CHEBI:18420"/>
    </ligand>
</feature>
<dbReference type="SFLD" id="SFLDS00001">
    <property type="entry name" value="Enolase"/>
    <property type="match status" value="1"/>
</dbReference>